<sequence length="307" mass="33913">MSSENSMIYTLLREPLPAQFVATFLGRLVVNKSRPTDNYGPDVKIDLNAIVPDLYDEPASFTNVTKVFQTAKKHDAQLTLTKLLEVYRQKTSENGRVVEAPLFRRYRMSRIPQKFESLRNNTTYSREIVSLGNYLKPGQHLCLVTGLLTCSDHRTTEHSGNVSSTGGKAGIPSEALQAAGAPPGLGLNLSTRGGGSQFMAGVANAVGEMVLAVSYHEIRYEKQQATKWCTRRCFPWTKTKATLKLIPMIGEPVQGDLEGFFGGDQPQRNISAEEQGKSDREHTAGHKGCATDEDDVYNFQLELEEAP</sequence>
<dbReference type="EMBL" id="JANPWZ010000022">
    <property type="protein sequence ID" value="KAJ3580207.1"/>
    <property type="molecule type" value="Genomic_DNA"/>
</dbReference>
<proteinExistence type="predicted"/>
<name>A0A9W8TQL4_9PEZI</name>
<comment type="caution">
    <text evidence="2">The sequence shown here is derived from an EMBL/GenBank/DDBJ whole genome shotgun (WGS) entry which is preliminary data.</text>
</comment>
<gene>
    <name evidence="2" type="ORF">NPX13_g348</name>
</gene>
<evidence type="ECO:0000313" key="3">
    <source>
        <dbReference type="Proteomes" id="UP001148614"/>
    </source>
</evidence>
<dbReference type="AlphaFoldDB" id="A0A9W8TQL4"/>
<feature type="compositionally biased region" description="Basic and acidic residues" evidence="1">
    <location>
        <begin position="274"/>
        <end position="284"/>
    </location>
</feature>
<organism evidence="2 3">
    <name type="scientific">Xylaria arbuscula</name>
    <dbReference type="NCBI Taxonomy" id="114810"/>
    <lineage>
        <taxon>Eukaryota</taxon>
        <taxon>Fungi</taxon>
        <taxon>Dikarya</taxon>
        <taxon>Ascomycota</taxon>
        <taxon>Pezizomycotina</taxon>
        <taxon>Sordariomycetes</taxon>
        <taxon>Xylariomycetidae</taxon>
        <taxon>Xylariales</taxon>
        <taxon>Xylariaceae</taxon>
        <taxon>Xylaria</taxon>
    </lineage>
</organism>
<evidence type="ECO:0000313" key="2">
    <source>
        <dbReference type="EMBL" id="KAJ3580207.1"/>
    </source>
</evidence>
<feature type="region of interest" description="Disordered" evidence="1">
    <location>
        <begin position="268"/>
        <end position="291"/>
    </location>
</feature>
<keyword evidence="3" id="KW-1185">Reference proteome</keyword>
<protein>
    <submittedName>
        <fullName evidence="2">Uncharacterized protein</fullName>
    </submittedName>
</protein>
<reference evidence="2" key="1">
    <citation type="submission" date="2022-07" db="EMBL/GenBank/DDBJ databases">
        <title>Genome Sequence of Xylaria arbuscula.</title>
        <authorList>
            <person name="Buettner E."/>
        </authorList>
    </citation>
    <scope>NUCLEOTIDE SEQUENCE</scope>
    <source>
        <strain evidence="2">VT107</strain>
    </source>
</reference>
<accession>A0A9W8TQL4</accession>
<evidence type="ECO:0000256" key="1">
    <source>
        <dbReference type="SAM" id="MobiDB-lite"/>
    </source>
</evidence>
<dbReference type="Proteomes" id="UP001148614">
    <property type="component" value="Unassembled WGS sequence"/>
</dbReference>